<comment type="caution">
    <text evidence="2">The sequence shown here is derived from an EMBL/GenBank/DDBJ whole genome shotgun (WGS) entry which is preliminary data.</text>
</comment>
<feature type="transmembrane region" description="Helical" evidence="1">
    <location>
        <begin position="84"/>
        <end position="100"/>
    </location>
</feature>
<dbReference type="RefSeq" id="WP_186516273.1">
    <property type="nucleotide sequence ID" value="NZ_JABWRF020000001.1"/>
</dbReference>
<gene>
    <name evidence="2" type="ORF">V7S98_01615</name>
</gene>
<keyword evidence="1" id="KW-0472">Membrane</keyword>
<feature type="transmembrane region" description="Helical" evidence="1">
    <location>
        <begin position="21"/>
        <end position="42"/>
    </location>
</feature>
<name>A0ABU8QMN7_9PSED</name>
<accession>A0ABU8QMN7</accession>
<evidence type="ECO:0000256" key="1">
    <source>
        <dbReference type="SAM" id="Phobius"/>
    </source>
</evidence>
<evidence type="ECO:0000313" key="3">
    <source>
        <dbReference type="Proteomes" id="UP001380290"/>
    </source>
</evidence>
<keyword evidence="1" id="KW-1133">Transmembrane helix</keyword>
<reference evidence="2 3" key="1">
    <citation type="submission" date="2024-02" db="EMBL/GenBank/DDBJ databases">
        <title>Identification of pathogenicity and growth-promoting function of Pseudomonas putida variant.</title>
        <authorList>
            <person name="Sun J."/>
        </authorList>
    </citation>
    <scope>NUCLEOTIDE SEQUENCE [LARGE SCALE GENOMIC DNA]</scope>
    <source>
        <strain evidence="2 3">A03</strain>
    </source>
</reference>
<proteinExistence type="predicted"/>
<dbReference type="Proteomes" id="UP001380290">
    <property type="component" value="Unassembled WGS sequence"/>
</dbReference>
<protein>
    <submittedName>
        <fullName evidence="2">Uncharacterized protein</fullName>
    </submittedName>
</protein>
<keyword evidence="1" id="KW-0812">Transmembrane</keyword>
<organism evidence="2 3">
    <name type="scientific">Pseudomonas farsensis</name>
    <dbReference type="NCBI Taxonomy" id="2745492"/>
    <lineage>
        <taxon>Bacteria</taxon>
        <taxon>Pseudomonadati</taxon>
        <taxon>Pseudomonadota</taxon>
        <taxon>Gammaproteobacteria</taxon>
        <taxon>Pseudomonadales</taxon>
        <taxon>Pseudomonadaceae</taxon>
        <taxon>Pseudomonas</taxon>
    </lineage>
</organism>
<sequence>MTALALRAKACFVRMPWLARAAGHVLACIAYPLLWGLAWDIYTGIYGVPRRTGYALGMTLHFLLNLFVVLNLALIFVSNLKARLVATVLMTALVLVWLLPDHPLRGTLTAGLNGGLMLLAVALDIAYRAMLRPREPR</sequence>
<feature type="transmembrane region" description="Helical" evidence="1">
    <location>
        <begin position="106"/>
        <end position="127"/>
    </location>
</feature>
<keyword evidence="3" id="KW-1185">Reference proteome</keyword>
<dbReference type="EMBL" id="JBBHLC010000002">
    <property type="protein sequence ID" value="MEJ5861914.1"/>
    <property type="molecule type" value="Genomic_DNA"/>
</dbReference>
<evidence type="ECO:0000313" key="2">
    <source>
        <dbReference type="EMBL" id="MEJ5861914.1"/>
    </source>
</evidence>
<feature type="transmembrane region" description="Helical" evidence="1">
    <location>
        <begin position="54"/>
        <end position="77"/>
    </location>
</feature>